<dbReference type="EMBL" id="LXPE01000454">
    <property type="protein sequence ID" value="OBA24738.1"/>
    <property type="molecule type" value="Genomic_DNA"/>
</dbReference>
<name>A0A1B7T7Q2_9ASCO</name>
<evidence type="ECO:0000313" key="2">
    <source>
        <dbReference type="EMBL" id="OBA24738.1"/>
    </source>
</evidence>
<organism evidence="2 3">
    <name type="scientific">Hanseniaspora valbyensis NRRL Y-1626</name>
    <dbReference type="NCBI Taxonomy" id="766949"/>
    <lineage>
        <taxon>Eukaryota</taxon>
        <taxon>Fungi</taxon>
        <taxon>Dikarya</taxon>
        <taxon>Ascomycota</taxon>
        <taxon>Saccharomycotina</taxon>
        <taxon>Saccharomycetes</taxon>
        <taxon>Saccharomycodales</taxon>
        <taxon>Saccharomycodaceae</taxon>
        <taxon>Hanseniaspora</taxon>
    </lineage>
</organism>
<dbReference type="Gene3D" id="1.20.930.40">
    <property type="entry name" value="Transferrin receptor-like, dimerisation domain"/>
    <property type="match status" value="1"/>
</dbReference>
<gene>
    <name evidence="2" type="ORF">HANVADRAFT_102372</name>
</gene>
<proteinExistence type="predicted"/>
<sequence>MNLAYDNILLSKDKALKTDAKSEELNLDLKNYDWLPFWQRISLNYKILGQNMKLKYFERHFLTRKGLSGRPFFKHAIYAAGHNYGYASTELPGLQDALDIEDVGEFYKWLKTLNHKKGKLNKK</sequence>
<dbReference type="Pfam" id="PF04253">
    <property type="entry name" value="TFR_dimer"/>
    <property type="match status" value="1"/>
</dbReference>
<keyword evidence="3" id="KW-1185">Reference proteome</keyword>
<feature type="domain" description="Transferrin receptor-like dimerisation" evidence="1">
    <location>
        <begin position="15"/>
        <end position="114"/>
    </location>
</feature>
<comment type="caution">
    <text evidence="2">The sequence shown here is derived from an EMBL/GenBank/DDBJ whole genome shotgun (WGS) entry which is preliminary data.</text>
</comment>
<dbReference type="AlphaFoldDB" id="A0A1B7T7Q2"/>
<dbReference type="OrthoDB" id="5841748at2759"/>
<dbReference type="InterPro" id="IPR007365">
    <property type="entry name" value="TFR-like_dimer_dom"/>
</dbReference>
<dbReference type="InterPro" id="IPR036757">
    <property type="entry name" value="TFR-like_dimer_dom_sf"/>
</dbReference>
<reference evidence="3" key="1">
    <citation type="journal article" date="2016" name="Proc. Natl. Acad. Sci. U.S.A.">
        <title>Comparative genomics of biotechnologically important yeasts.</title>
        <authorList>
            <person name="Riley R."/>
            <person name="Haridas S."/>
            <person name="Wolfe K.H."/>
            <person name="Lopes M.R."/>
            <person name="Hittinger C.T."/>
            <person name="Goeker M."/>
            <person name="Salamov A.A."/>
            <person name="Wisecaver J.H."/>
            <person name="Long T.M."/>
            <person name="Calvey C.H."/>
            <person name="Aerts A.L."/>
            <person name="Barry K.W."/>
            <person name="Choi C."/>
            <person name="Clum A."/>
            <person name="Coughlan A.Y."/>
            <person name="Deshpande S."/>
            <person name="Douglass A.P."/>
            <person name="Hanson S.J."/>
            <person name="Klenk H.-P."/>
            <person name="LaButti K.M."/>
            <person name="Lapidus A."/>
            <person name="Lindquist E.A."/>
            <person name="Lipzen A.M."/>
            <person name="Meier-Kolthoff J.P."/>
            <person name="Ohm R.A."/>
            <person name="Otillar R.P."/>
            <person name="Pangilinan J.L."/>
            <person name="Peng Y."/>
            <person name="Rokas A."/>
            <person name="Rosa C.A."/>
            <person name="Scheuner C."/>
            <person name="Sibirny A.A."/>
            <person name="Slot J.C."/>
            <person name="Stielow J.B."/>
            <person name="Sun H."/>
            <person name="Kurtzman C.P."/>
            <person name="Blackwell M."/>
            <person name="Grigoriev I.V."/>
            <person name="Jeffries T.W."/>
        </authorList>
    </citation>
    <scope>NUCLEOTIDE SEQUENCE [LARGE SCALE GENOMIC DNA]</scope>
    <source>
        <strain evidence="3">NRRL Y-1626</strain>
    </source>
</reference>
<accession>A0A1B7T7Q2</accession>
<protein>
    <recommendedName>
        <fullName evidence="1">Transferrin receptor-like dimerisation domain-containing protein</fullName>
    </recommendedName>
</protein>
<evidence type="ECO:0000313" key="3">
    <source>
        <dbReference type="Proteomes" id="UP000092321"/>
    </source>
</evidence>
<evidence type="ECO:0000259" key="1">
    <source>
        <dbReference type="Pfam" id="PF04253"/>
    </source>
</evidence>
<dbReference type="SUPFAM" id="SSF47672">
    <property type="entry name" value="Transferrin receptor-like dimerisation domain"/>
    <property type="match status" value="1"/>
</dbReference>
<dbReference type="Proteomes" id="UP000092321">
    <property type="component" value="Unassembled WGS sequence"/>
</dbReference>